<name>A0ABS6E286_9FIRM</name>
<sequence>MKDLFFRENILEILDYIEEGIHIIDKSGKIVYYNLFGQSIDGIERERAIGRHLLEIYPSLTEETSTLLTVMKTGESIHKKEQTFLNYKGEKITTINSSIPIKSRGKILGALEISKDITQVRQMSEKIVDLQNRLYSNKKEKSSLNKNKELAQYTFLDIIGENKEMLRLKALAIKAAESDASVLIYGDTGTGKELFVHSIHNASPRRYKPFITQNCAALPANLLEGILFGTVKGGFTGAEDRSGLFELAHGGTLFLDEINSMPLELQAKLLRVLQDGSIRRVGGTNTINVDVRIVAATNIPPEEAVEKKQLRKDLYYRLNVVSFEIPPLRERKDDIPLLTDYFIKKFNHKLGKSVKKVSEDVLDVFSRYEWGGNVRELEHLLEGIMSIYDVEVIEVEHLPQKLSKYSKKLKKKVETSLTEILEETERNIIMEALIDTGNNITHTAEMLKIPRQTLQYKISKYNLK</sequence>
<dbReference type="CDD" id="cd00009">
    <property type="entry name" value="AAA"/>
    <property type="match status" value="1"/>
</dbReference>
<feature type="domain" description="Sigma-54 factor interaction" evidence="5">
    <location>
        <begin position="158"/>
        <end position="386"/>
    </location>
</feature>
<accession>A0ABS6E286</accession>
<organism evidence="7 8">
    <name type="scientific">Tissierella simiarum</name>
    <dbReference type="NCBI Taxonomy" id="2841534"/>
    <lineage>
        <taxon>Bacteria</taxon>
        <taxon>Bacillati</taxon>
        <taxon>Bacillota</taxon>
        <taxon>Tissierellia</taxon>
        <taxon>Tissierellales</taxon>
        <taxon>Tissierellaceae</taxon>
        <taxon>Tissierella</taxon>
    </lineage>
</organism>
<feature type="domain" description="PAS" evidence="6">
    <location>
        <begin position="6"/>
        <end position="54"/>
    </location>
</feature>
<dbReference type="Pfam" id="PF08448">
    <property type="entry name" value="PAS_4"/>
    <property type="match status" value="1"/>
</dbReference>
<evidence type="ECO:0000313" key="8">
    <source>
        <dbReference type="Proteomes" id="UP000749471"/>
    </source>
</evidence>
<dbReference type="InterPro" id="IPR002197">
    <property type="entry name" value="HTH_Fis"/>
</dbReference>
<evidence type="ECO:0000256" key="4">
    <source>
        <dbReference type="ARBA" id="ARBA00023163"/>
    </source>
</evidence>
<dbReference type="PANTHER" id="PTHR32071:SF74">
    <property type="entry name" value="TRANSCRIPTIONAL ACTIVATOR ROCR"/>
    <property type="match status" value="1"/>
</dbReference>
<dbReference type="RefSeq" id="WP_216516697.1">
    <property type="nucleotide sequence ID" value="NZ_JAHLPM010000002.1"/>
</dbReference>
<evidence type="ECO:0000259" key="5">
    <source>
        <dbReference type="PROSITE" id="PS50045"/>
    </source>
</evidence>
<dbReference type="Proteomes" id="UP000749471">
    <property type="component" value="Unassembled WGS sequence"/>
</dbReference>
<keyword evidence="3" id="KW-0805">Transcription regulation</keyword>
<dbReference type="InterPro" id="IPR003593">
    <property type="entry name" value="AAA+_ATPase"/>
</dbReference>
<dbReference type="InterPro" id="IPR058031">
    <property type="entry name" value="AAA_lid_NorR"/>
</dbReference>
<dbReference type="Pfam" id="PF25601">
    <property type="entry name" value="AAA_lid_14"/>
    <property type="match status" value="1"/>
</dbReference>
<dbReference type="InterPro" id="IPR025662">
    <property type="entry name" value="Sigma_54_int_dom_ATP-bd_1"/>
</dbReference>
<dbReference type="InterPro" id="IPR013656">
    <property type="entry name" value="PAS_4"/>
</dbReference>
<keyword evidence="1" id="KW-0547">Nucleotide-binding</keyword>
<dbReference type="InterPro" id="IPR002078">
    <property type="entry name" value="Sigma_54_int"/>
</dbReference>
<evidence type="ECO:0000259" key="6">
    <source>
        <dbReference type="PROSITE" id="PS50112"/>
    </source>
</evidence>
<dbReference type="InterPro" id="IPR000014">
    <property type="entry name" value="PAS"/>
</dbReference>
<reference evidence="7 8" key="1">
    <citation type="submission" date="2021-06" db="EMBL/GenBank/DDBJ databases">
        <authorList>
            <person name="Sun Q."/>
            <person name="Li D."/>
        </authorList>
    </citation>
    <scope>NUCLEOTIDE SEQUENCE [LARGE SCALE GENOMIC DNA]</scope>
    <source>
        <strain evidence="7 8">MSJ-40</strain>
    </source>
</reference>
<gene>
    <name evidence="7" type="ORF">KQI42_03250</name>
</gene>
<dbReference type="PROSITE" id="PS00676">
    <property type="entry name" value="SIGMA54_INTERACT_2"/>
    <property type="match status" value="1"/>
</dbReference>
<dbReference type="PANTHER" id="PTHR32071">
    <property type="entry name" value="TRANSCRIPTIONAL REGULATORY PROTEIN"/>
    <property type="match status" value="1"/>
</dbReference>
<dbReference type="PROSITE" id="PS50112">
    <property type="entry name" value="PAS"/>
    <property type="match status" value="1"/>
</dbReference>
<keyword evidence="2" id="KW-0067">ATP-binding</keyword>
<keyword evidence="4" id="KW-0804">Transcription</keyword>
<evidence type="ECO:0000256" key="2">
    <source>
        <dbReference type="ARBA" id="ARBA00022840"/>
    </source>
</evidence>
<dbReference type="Pfam" id="PF00158">
    <property type="entry name" value="Sigma54_activat"/>
    <property type="match status" value="1"/>
</dbReference>
<comment type="caution">
    <text evidence="7">The sequence shown here is derived from an EMBL/GenBank/DDBJ whole genome shotgun (WGS) entry which is preliminary data.</text>
</comment>
<protein>
    <submittedName>
        <fullName evidence="7">Sigma 54-interacting transcriptional regulator</fullName>
    </submittedName>
</protein>
<dbReference type="NCBIfam" id="TIGR00229">
    <property type="entry name" value="sensory_box"/>
    <property type="match status" value="1"/>
</dbReference>
<evidence type="ECO:0000256" key="3">
    <source>
        <dbReference type="ARBA" id="ARBA00023015"/>
    </source>
</evidence>
<keyword evidence="8" id="KW-1185">Reference proteome</keyword>
<dbReference type="Pfam" id="PF02954">
    <property type="entry name" value="HTH_8"/>
    <property type="match status" value="1"/>
</dbReference>
<dbReference type="SMART" id="SM00382">
    <property type="entry name" value="AAA"/>
    <property type="match status" value="1"/>
</dbReference>
<evidence type="ECO:0000256" key="1">
    <source>
        <dbReference type="ARBA" id="ARBA00022741"/>
    </source>
</evidence>
<dbReference type="PROSITE" id="PS50045">
    <property type="entry name" value="SIGMA54_INTERACT_4"/>
    <property type="match status" value="1"/>
</dbReference>
<proteinExistence type="predicted"/>
<dbReference type="EMBL" id="JAHLPM010000002">
    <property type="protein sequence ID" value="MBU5437010.1"/>
    <property type="molecule type" value="Genomic_DNA"/>
</dbReference>
<evidence type="ECO:0000313" key="7">
    <source>
        <dbReference type="EMBL" id="MBU5437010.1"/>
    </source>
</evidence>
<dbReference type="InterPro" id="IPR025943">
    <property type="entry name" value="Sigma_54_int_dom_ATP-bd_2"/>
</dbReference>
<dbReference type="PROSITE" id="PS00675">
    <property type="entry name" value="SIGMA54_INTERACT_1"/>
    <property type="match status" value="1"/>
</dbReference>